<reference evidence="2 3" key="1">
    <citation type="submission" date="2023-01" db="EMBL/GenBank/DDBJ databases">
        <title>Novel species of the genus Asticcacaulis isolated from rivers.</title>
        <authorList>
            <person name="Lu H."/>
        </authorList>
    </citation>
    <scope>NUCLEOTIDE SEQUENCE [LARGE SCALE GENOMIC DNA]</scope>
    <source>
        <strain evidence="2 3">BYS171W</strain>
    </source>
</reference>
<comment type="caution">
    <text evidence="2">The sequence shown here is derived from an EMBL/GenBank/DDBJ whole genome shotgun (WGS) entry which is preliminary data.</text>
</comment>
<keyword evidence="1" id="KW-0812">Transmembrane</keyword>
<dbReference type="Proteomes" id="UP001214854">
    <property type="component" value="Unassembled WGS sequence"/>
</dbReference>
<keyword evidence="1" id="KW-0472">Membrane</keyword>
<gene>
    <name evidence="2" type="ORF">PQU92_17580</name>
</gene>
<evidence type="ECO:0000313" key="3">
    <source>
        <dbReference type="Proteomes" id="UP001214854"/>
    </source>
</evidence>
<dbReference type="RefSeq" id="WP_272749607.1">
    <property type="nucleotide sequence ID" value="NZ_JAQQKX010000020.1"/>
</dbReference>
<feature type="transmembrane region" description="Helical" evidence="1">
    <location>
        <begin position="193"/>
        <end position="215"/>
    </location>
</feature>
<evidence type="ECO:0000313" key="2">
    <source>
        <dbReference type="EMBL" id="MDC7685099.1"/>
    </source>
</evidence>
<protein>
    <submittedName>
        <fullName evidence="2">Uncharacterized protein</fullName>
    </submittedName>
</protein>
<name>A0ABT5HYH0_9CAUL</name>
<keyword evidence="1" id="KW-1133">Transmembrane helix</keyword>
<dbReference type="EMBL" id="JAQQKX010000020">
    <property type="protein sequence ID" value="MDC7685099.1"/>
    <property type="molecule type" value="Genomic_DNA"/>
</dbReference>
<proteinExistence type="predicted"/>
<keyword evidence="3" id="KW-1185">Reference proteome</keyword>
<evidence type="ECO:0000256" key="1">
    <source>
        <dbReference type="SAM" id="Phobius"/>
    </source>
</evidence>
<organism evidence="2 3">
    <name type="scientific">Asticcacaulis aquaticus</name>
    <dbReference type="NCBI Taxonomy" id="2984212"/>
    <lineage>
        <taxon>Bacteria</taxon>
        <taxon>Pseudomonadati</taxon>
        <taxon>Pseudomonadota</taxon>
        <taxon>Alphaproteobacteria</taxon>
        <taxon>Caulobacterales</taxon>
        <taxon>Caulobacteraceae</taxon>
        <taxon>Asticcacaulis</taxon>
    </lineage>
</organism>
<feature type="transmembrane region" description="Helical" evidence="1">
    <location>
        <begin position="7"/>
        <end position="28"/>
    </location>
</feature>
<accession>A0ABT5HYH0</accession>
<sequence length="229" mass="26267">MVQKKRLFTHSWIAIYLIFATTCGYLFIANIQRANKADEAFQAFPPATSLQTAEGVFLPRPRVTCHAYFEHCQKPYPFKASDGRVLLLNCESLPAINECLTAYAGQVAGRPARIRYHTYIWGDKTGETVLFEAEINGKRLFNYETRKHYIAYKTMVVNPPRRTHPLNIHNGLSNKRIERQRCYFGYCADMDRFLPFELAGVFSALILIHLAVFFYGPAPRTTRKAPHLA</sequence>